<dbReference type="Pfam" id="PF02719">
    <property type="entry name" value="Polysacc_synt_2"/>
    <property type="match status" value="1"/>
</dbReference>
<name>A0A2N5ZED5_MUIH1</name>
<dbReference type="Gene3D" id="3.40.50.720">
    <property type="entry name" value="NAD(P)-binding Rossmann-like Domain"/>
    <property type="match status" value="2"/>
</dbReference>
<protein>
    <submittedName>
        <fullName evidence="4">Nucleoside-diphosphate sugar epimerase</fullName>
    </submittedName>
</protein>
<evidence type="ECO:0000259" key="3">
    <source>
        <dbReference type="Pfam" id="PF02719"/>
    </source>
</evidence>
<reference evidence="4 5" key="1">
    <citation type="submission" date="2017-11" db="EMBL/GenBank/DDBJ databases">
        <title>Genome-resolved metagenomics identifies genetic mobility, metabolic interactions, and unexpected diversity in perchlorate-reducing communities.</title>
        <authorList>
            <person name="Barnum T.P."/>
            <person name="Figueroa I.A."/>
            <person name="Carlstrom C.I."/>
            <person name="Lucas L.N."/>
            <person name="Engelbrektson A.L."/>
            <person name="Coates J.D."/>
        </authorList>
    </citation>
    <scope>NUCLEOTIDE SEQUENCE [LARGE SCALE GENOMIC DNA]</scope>
    <source>
        <strain evidence="4">BM706</strain>
    </source>
</reference>
<dbReference type="Proteomes" id="UP000234857">
    <property type="component" value="Unassembled WGS sequence"/>
</dbReference>
<keyword evidence="2" id="KW-1133">Transmembrane helix</keyword>
<dbReference type="EMBL" id="PKTG01000097">
    <property type="protein sequence ID" value="PLX17020.1"/>
    <property type="molecule type" value="Genomic_DNA"/>
</dbReference>
<dbReference type="InterPro" id="IPR036291">
    <property type="entry name" value="NAD(P)-bd_dom_sf"/>
</dbReference>
<evidence type="ECO:0000256" key="2">
    <source>
        <dbReference type="SAM" id="Phobius"/>
    </source>
</evidence>
<dbReference type="SUPFAM" id="SSF51735">
    <property type="entry name" value="NAD(P)-binding Rossmann-fold domains"/>
    <property type="match status" value="2"/>
</dbReference>
<accession>A0A2N5ZED5</accession>
<dbReference type="InterPro" id="IPR003869">
    <property type="entry name" value="Polysac_CapD-like"/>
</dbReference>
<comment type="caution">
    <text evidence="4">The sequence shown here is derived from an EMBL/GenBank/DDBJ whole genome shotgun (WGS) entry which is preliminary data.</text>
</comment>
<sequence length="582" mass="66319">MTRRVLSFILIDLISSFMSLLISFIVIEKTFPNIKDLLFYSGYCVLFLFIFRMYIFVSRHLRVRAFFYSALSSIFASISYYFYPKTSIRVLFTSALMFFCILLFTRIMPFLIRRNNKKKRLKNILIYGAGEAGIMIAKEIIKDRSTNTEVIGFVDDDERLWGNYIEGLRVYGGREIIENTYIRYDIDEVLVALPSAHAKEIEEIRAFLKEKSVKARNLPAESELVDGSVSYKEAREFSIDDVLRKEPHPRDLVALGALIGGKKVLITGAGGSIGSELSRQVLLFNPKRLLVAGHGENSIYLLKNELKSYENFDSLLMDIQDYEKVEKVIEEFKPDIIFHAAAHKHVPLMEENPDEGVKNNIFGSFNVFEIAGKNRVSRLIFISTDKAVNPKSVMGATKRVAEKMMIAFSEKFPDTIYASVRFGNVIGSRGSVFPLFKKQIKEGGPLTLTHPEVERFFMSIPEAVQLTMEAACLGKGGEVFILDMGEPVKILDIAEKMIRLSGMEPGKDINIKITGLRDGEKLTEELFYGKEVRINTRNKKIFIAKHTKVPIEFIETVEKEFVGINMLSDDDIRKRLRSLVEE</sequence>
<dbReference type="InterPro" id="IPR051203">
    <property type="entry name" value="Polysaccharide_Synthase-Rel"/>
</dbReference>
<feature type="transmembrane region" description="Helical" evidence="2">
    <location>
        <begin position="89"/>
        <end position="112"/>
    </location>
</feature>
<comment type="similarity">
    <text evidence="1">Belongs to the polysaccharide synthase family.</text>
</comment>
<feature type="domain" description="Polysaccharide biosynthesis protein CapD-like" evidence="3">
    <location>
        <begin position="264"/>
        <end position="545"/>
    </location>
</feature>
<feature type="transmembrane region" description="Helical" evidence="2">
    <location>
        <begin position="7"/>
        <end position="27"/>
    </location>
</feature>
<dbReference type="Pfam" id="PF13727">
    <property type="entry name" value="CoA_binding_3"/>
    <property type="match status" value="1"/>
</dbReference>
<evidence type="ECO:0000256" key="1">
    <source>
        <dbReference type="ARBA" id="ARBA00007430"/>
    </source>
</evidence>
<feature type="transmembrane region" description="Helical" evidence="2">
    <location>
        <begin position="65"/>
        <end position="83"/>
    </location>
</feature>
<feature type="transmembrane region" description="Helical" evidence="2">
    <location>
        <begin position="39"/>
        <end position="58"/>
    </location>
</feature>
<dbReference type="PANTHER" id="PTHR43318">
    <property type="entry name" value="UDP-N-ACETYLGLUCOSAMINE 4,6-DEHYDRATASE"/>
    <property type="match status" value="1"/>
</dbReference>
<evidence type="ECO:0000313" key="4">
    <source>
        <dbReference type="EMBL" id="PLX17020.1"/>
    </source>
</evidence>
<dbReference type="AlphaFoldDB" id="A0A2N5ZED5"/>
<gene>
    <name evidence="4" type="ORF">C0601_08565</name>
</gene>
<dbReference type="PANTHER" id="PTHR43318:SF1">
    <property type="entry name" value="POLYSACCHARIDE BIOSYNTHESIS PROTEIN EPSC-RELATED"/>
    <property type="match status" value="1"/>
</dbReference>
<evidence type="ECO:0000313" key="5">
    <source>
        <dbReference type="Proteomes" id="UP000234857"/>
    </source>
</evidence>
<proteinExistence type="inferred from homology"/>
<keyword evidence="2" id="KW-0812">Transmembrane</keyword>
<dbReference type="CDD" id="cd05237">
    <property type="entry name" value="UDP_invert_4-6DH_SDR_e"/>
    <property type="match status" value="1"/>
</dbReference>
<keyword evidence="2" id="KW-0472">Membrane</keyword>
<organism evidence="4 5">
    <name type="scientific">Muiribacterium halophilum</name>
    <dbReference type="NCBI Taxonomy" id="2053465"/>
    <lineage>
        <taxon>Bacteria</taxon>
        <taxon>Candidatus Muiribacteriota</taxon>
        <taxon>Candidatus Muiribacteriia</taxon>
        <taxon>Candidatus Muiribacteriales</taxon>
        <taxon>Candidatus Muiribacteriaceae</taxon>
        <taxon>Candidatus Muiribacterium</taxon>
    </lineage>
</organism>